<dbReference type="Gene3D" id="3.90.660.10">
    <property type="match status" value="1"/>
</dbReference>
<dbReference type="InterPro" id="IPR057744">
    <property type="entry name" value="OTAase-like"/>
</dbReference>
<dbReference type="InterPro" id="IPR032466">
    <property type="entry name" value="Metal_Hydrolase"/>
</dbReference>
<reference evidence="4 5" key="1">
    <citation type="submission" date="2016-10" db="EMBL/GenBank/DDBJ databases">
        <title>Genome sequencing of Aspergillus oryzae BCC7051.</title>
        <authorList>
            <person name="Thammarongtham C."/>
            <person name="Vorapreeda T."/>
            <person name="Nookaew I."/>
            <person name="Srisuk T."/>
            <person name="Land M."/>
            <person name="Jeennor S."/>
            <person name="Laoteng K."/>
        </authorList>
    </citation>
    <scope>NUCLEOTIDE SEQUENCE [LARGE SCALE GENOMIC DNA]</scope>
    <source>
        <strain evidence="4 5">BCC7051</strain>
    </source>
</reference>
<keyword evidence="1" id="KW-0732">Signal</keyword>
<proteinExistence type="predicted"/>
<evidence type="ECO:0000313" key="4">
    <source>
        <dbReference type="EMBL" id="OOO05018.1"/>
    </source>
</evidence>
<dbReference type="SUPFAM" id="SSF51905">
    <property type="entry name" value="FAD/NAD(P)-binding domain"/>
    <property type="match status" value="1"/>
</dbReference>
<evidence type="ECO:0000259" key="2">
    <source>
        <dbReference type="Pfam" id="PF01593"/>
    </source>
</evidence>
<dbReference type="OrthoDB" id="7777654at2759"/>
<evidence type="ECO:0000313" key="5">
    <source>
        <dbReference type="Proteomes" id="UP000190312"/>
    </source>
</evidence>
<comment type="caution">
    <text evidence="4">The sequence shown here is derived from an EMBL/GenBank/DDBJ whole genome shotgun (WGS) entry which is preliminary data.</text>
</comment>
<dbReference type="SUPFAM" id="SSF54373">
    <property type="entry name" value="FAD-linked reductases, C-terminal domain"/>
    <property type="match status" value="1"/>
</dbReference>
<evidence type="ECO:0000256" key="1">
    <source>
        <dbReference type="SAM" id="SignalP"/>
    </source>
</evidence>
<dbReference type="Pfam" id="PF01979">
    <property type="entry name" value="Amidohydro_1"/>
    <property type="match status" value="1"/>
</dbReference>
<dbReference type="AlphaFoldDB" id="A0A1S9D7E7"/>
<dbReference type="InterPro" id="IPR006680">
    <property type="entry name" value="Amidohydro-rel"/>
</dbReference>
<dbReference type="Gene3D" id="2.30.40.10">
    <property type="entry name" value="Urease, subunit C, domain 1"/>
    <property type="match status" value="1"/>
</dbReference>
<feature type="domain" description="Amine oxidase" evidence="2">
    <location>
        <begin position="177"/>
        <end position="232"/>
    </location>
</feature>
<dbReference type="Gene3D" id="1.20.1440.240">
    <property type="match status" value="1"/>
</dbReference>
<dbReference type="InterPro" id="IPR036188">
    <property type="entry name" value="FAD/NAD-bd_sf"/>
</dbReference>
<keyword evidence="4" id="KW-0378">Hydrolase</keyword>
<feature type="chain" id="PRO_5012729838" evidence="1">
    <location>
        <begin position="24"/>
        <end position="1111"/>
    </location>
</feature>
<accession>A0A1S9D7E7</accession>
<dbReference type="GO" id="GO:0016491">
    <property type="term" value="F:oxidoreductase activity"/>
    <property type="evidence" value="ECO:0007669"/>
    <property type="project" value="InterPro"/>
</dbReference>
<dbReference type="VEuPathDB" id="FungiDB:AO090010000640"/>
<dbReference type="Pfam" id="PF01593">
    <property type="entry name" value="Amino_oxidase"/>
    <property type="match status" value="2"/>
</dbReference>
<dbReference type="VEuPathDB" id="FungiDB:AO090138000162"/>
<dbReference type="EMBL" id="MKZY01000010">
    <property type="protein sequence ID" value="OOO05018.1"/>
    <property type="molecule type" value="Genomic_DNA"/>
</dbReference>
<dbReference type="SUPFAM" id="SSF51338">
    <property type="entry name" value="Composite domain of metallo-dependent hydrolases"/>
    <property type="match status" value="1"/>
</dbReference>
<gene>
    <name evidence="4" type="ORF">OAory_01113550</name>
</gene>
<dbReference type="eggNOG" id="ENOG502QRDE">
    <property type="taxonomic scope" value="Eukaryota"/>
</dbReference>
<dbReference type="InterPro" id="IPR002937">
    <property type="entry name" value="Amino_oxidase"/>
</dbReference>
<dbReference type="PANTHER" id="PTHR43135:SF3">
    <property type="entry name" value="ALPHA-D-RIBOSE 1-METHYLPHOSPHONATE 5-TRIPHOSPHATE DIPHOSPHATASE"/>
    <property type="match status" value="1"/>
</dbReference>
<sequence length="1111" mass="121049">MAATFHRCMNGLLALGLLQTASAAVIHKQTELVRFRVPDVTADSLHNVHIDFLDSGFQGEIHLLYGDCDLSTSSERHHEIGSIFVKRDAHPERFVWATPSNAPHLHCLHAFLGSTLVGRSTPVSVAAPLVRRESIADVADAMGPWFDGIAYMEAKEPGKAVVAQAKDASVAIIGGGMSGLLTSHLLESVGIHNWHIIESSGRIGGRIRTEYLNNTRPDQYQYQEMGPMRFPVSITYAETNENLEIQDHKMVFQLADVLNKMNSDNPELAVNFIPFVQNSPNVPASTGGNRLPNGLIPTAADVAANSSLVYEAASSNATAAADATQAYTDYTTADKITPKIIANMYQAHKSAVENGYFHWSEAGYLRYALGYNDNITDYVAGTDDTPMWDSLYEGVYFSATKWRTIDKGLESLPRAFWPHVANKTTLNRKIQGLSFNETSGKIAVNWRDDPMQLVPESAEYDYAVVSAPFSKVRLWDMPRYSSLLSRAISTLNYAQSCKVSLLFKTRFWEHQESPIFGGCGSVDLAGIGSVCYPSFNINGTGPGVVLASYVSDTPARSVAALSTEDHVALVLRSMVQIHGDIAAEQYTGIYDRQCWEVDEHQAGAWAAPVVGQQELYLPAYYQTEFKTIFIGEHTSYTHAWIFSALDSAVRGTTQLLLDLGLVDEAKEITPPDLRRIIKSWQPEPQQTYIFTNTNIIDPVTENITSKTAVKLSGGLISSIGAAAEVGDTDPGTIRIDLNGKFICPGLIDCHVHIAAVPGSATLREMKDLSDNVSLLRQPSVCQSMLNRGFTTVRDCGGAGLALKESIQEGVIPGPRLFIAGHALSQTGGHGDRRQPHDRNKCCAGHVNGIGRIVGGVEQCLKYAREEIRQGSDFIKIMGGGGVASPSDQIHHVQFSDEEIKAIVTVANNAGTYVTSHVYTPQAIQQAISQGVKGIEHGNLLDEATAKLMKENSVILTPTLVTYATMDSPEFRSFLPPASAQKNREVLHKGLQALELASKAGVDICFGTDLLGPLHFAQSKEFAIRSSVQTPLEILQSATITPARLLKQDGFLGQIVPGFAVDLVILNANPLEDITVLDRFNDHILATIKDGRVLASRWSQLDVEAIPLPKIE</sequence>
<organism evidence="4 5">
    <name type="scientific">Aspergillus oryzae</name>
    <name type="common">Yellow koji mold</name>
    <dbReference type="NCBI Taxonomy" id="5062"/>
    <lineage>
        <taxon>Eukaryota</taxon>
        <taxon>Fungi</taxon>
        <taxon>Dikarya</taxon>
        <taxon>Ascomycota</taxon>
        <taxon>Pezizomycotina</taxon>
        <taxon>Eurotiomycetes</taxon>
        <taxon>Eurotiomycetidae</taxon>
        <taxon>Eurotiales</taxon>
        <taxon>Aspergillaceae</taxon>
        <taxon>Aspergillus</taxon>
        <taxon>Aspergillus subgen. Circumdati</taxon>
    </lineage>
</organism>
<dbReference type="SUPFAM" id="SSF51556">
    <property type="entry name" value="Metallo-dependent hydrolases"/>
    <property type="match status" value="1"/>
</dbReference>
<dbReference type="CDD" id="cd01299">
    <property type="entry name" value="Met_dep_hydrolase_A"/>
    <property type="match status" value="1"/>
</dbReference>
<evidence type="ECO:0000259" key="3">
    <source>
        <dbReference type="Pfam" id="PF01979"/>
    </source>
</evidence>
<feature type="signal peptide" evidence="1">
    <location>
        <begin position="1"/>
        <end position="23"/>
    </location>
</feature>
<dbReference type="Proteomes" id="UP000190312">
    <property type="component" value="Unassembled WGS sequence"/>
</dbReference>
<dbReference type="Gene3D" id="3.20.20.140">
    <property type="entry name" value="Metal-dependent hydrolases"/>
    <property type="match status" value="1"/>
</dbReference>
<name>A0A1S9D7E7_ASPOZ</name>
<dbReference type="InterPro" id="IPR011059">
    <property type="entry name" value="Metal-dep_hydrolase_composite"/>
</dbReference>
<feature type="domain" description="Amine oxidase" evidence="2">
    <location>
        <begin position="404"/>
        <end position="651"/>
    </location>
</feature>
<dbReference type="GO" id="GO:0016810">
    <property type="term" value="F:hydrolase activity, acting on carbon-nitrogen (but not peptide) bonds"/>
    <property type="evidence" value="ECO:0007669"/>
    <property type="project" value="InterPro"/>
</dbReference>
<feature type="domain" description="Amidohydrolase-related" evidence="3">
    <location>
        <begin position="741"/>
        <end position="1092"/>
    </location>
</feature>
<dbReference type="PANTHER" id="PTHR43135">
    <property type="entry name" value="ALPHA-D-RIBOSE 1-METHYLPHOSPHONATE 5-TRIPHOSPHATE DIPHOSPHATASE"/>
    <property type="match status" value="1"/>
</dbReference>
<dbReference type="InterPro" id="IPR051781">
    <property type="entry name" value="Metallo-dep_Hydrolase"/>
</dbReference>
<protein>
    <submittedName>
        <fullName evidence="4">Amidohydrolase</fullName>
    </submittedName>
</protein>
<dbReference type="Gene3D" id="3.50.50.60">
    <property type="entry name" value="FAD/NAD(P)-binding domain"/>
    <property type="match status" value="1"/>
</dbReference>